<accession>A0A9P1E9H6</accession>
<comment type="caution">
    <text evidence="1">The sequence shown here is derived from an EMBL/GenBank/DDBJ whole genome shotgun (WGS) entry which is preliminary data.</text>
</comment>
<sequence>MDGDLHYMRTAIGATSIENSGRRLNRRIASSTYESGLSVLLNCDPYLCNMVAVPKLNRRGATEENINRIRDIGLLEDTIIEEQVLCFWQKSAFHYVKIADVKF</sequence>
<evidence type="ECO:0000313" key="1">
    <source>
        <dbReference type="EMBL" id="CAH9089457.1"/>
    </source>
</evidence>
<dbReference type="Proteomes" id="UP001152484">
    <property type="component" value="Unassembled WGS sequence"/>
</dbReference>
<reference evidence="1" key="1">
    <citation type="submission" date="2022-07" db="EMBL/GenBank/DDBJ databases">
        <authorList>
            <person name="Macas J."/>
            <person name="Novak P."/>
            <person name="Neumann P."/>
        </authorList>
    </citation>
    <scope>NUCLEOTIDE SEQUENCE</scope>
</reference>
<keyword evidence="2" id="KW-1185">Reference proteome</keyword>
<proteinExistence type="predicted"/>
<name>A0A9P1E9H6_CUSEU</name>
<dbReference type="EMBL" id="CAMAPE010000020">
    <property type="protein sequence ID" value="CAH9089457.1"/>
    <property type="molecule type" value="Genomic_DNA"/>
</dbReference>
<evidence type="ECO:0000313" key="2">
    <source>
        <dbReference type="Proteomes" id="UP001152484"/>
    </source>
</evidence>
<gene>
    <name evidence="1" type="ORF">CEURO_LOCUS10921</name>
</gene>
<organism evidence="1 2">
    <name type="scientific">Cuscuta europaea</name>
    <name type="common">European dodder</name>
    <dbReference type="NCBI Taxonomy" id="41803"/>
    <lineage>
        <taxon>Eukaryota</taxon>
        <taxon>Viridiplantae</taxon>
        <taxon>Streptophyta</taxon>
        <taxon>Embryophyta</taxon>
        <taxon>Tracheophyta</taxon>
        <taxon>Spermatophyta</taxon>
        <taxon>Magnoliopsida</taxon>
        <taxon>eudicotyledons</taxon>
        <taxon>Gunneridae</taxon>
        <taxon>Pentapetalae</taxon>
        <taxon>asterids</taxon>
        <taxon>lamiids</taxon>
        <taxon>Solanales</taxon>
        <taxon>Convolvulaceae</taxon>
        <taxon>Cuscuteae</taxon>
        <taxon>Cuscuta</taxon>
        <taxon>Cuscuta subgen. Cuscuta</taxon>
    </lineage>
</organism>
<protein>
    <submittedName>
        <fullName evidence="1">Uncharacterized protein</fullName>
    </submittedName>
</protein>
<dbReference type="AlphaFoldDB" id="A0A9P1E9H6"/>